<dbReference type="VEuPathDB" id="FungiDB:FPRO_00418"/>
<proteinExistence type="predicted"/>
<keyword evidence="2" id="KW-1185">Reference proteome</keyword>
<organism evidence="1 2">
    <name type="scientific">Fusarium proliferatum (strain ET1)</name>
    <name type="common">Orchid endophyte fungus</name>
    <dbReference type="NCBI Taxonomy" id="1227346"/>
    <lineage>
        <taxon>Eukaryota</taxon>
        <taxon>Fungi</taxon>
        <taxon>Dikarya</taxon>
        <taxon>Ascomycota</taxon>
        <taxon>Pezizomycotina</taxon>
        <taxon>Sordariomycetes</taxon>
        <taxon>Hypocreomycetidae</taxon>
        <taxon>Hypocreales</taxon>
        <taxon>Nectriaceae</taxon>
        <taxon>Fusarium</taxon>
        <taxon>Fusarium fujikuroi species complex</taxon>
    </lineage>
</organism>
<gene>
    <name evidence="1" type="ORF">FPRO_00418</name>
</gene>
<dbReference type="RefSeq" id="XP_031076052.1">
    <property type="nucleotide sequence ID" value="XM_031225413.1"/>
</dbReference>
<evidence type="ECO:0000313" key="1">
    <source>
        <dbReference type="EMBL" id="CZR35459.1"/>
    </source>
</evidence>
<evidence type="ECO:0000313" key="2">
    <source>
        <dbReference type="Proteomes" id="UP000183971"/>
    </source>
</evidence>
<comment type="caution">
    <text evidence="1">The sequence shown here is derived from an EMBL/GenBank/DDBJ whole genome shotgun (WGS) entry which is preliminary data.</text>
</comment>
<protein>
    <submittedName>
        <fullName evidence="1">Uncharacterized protein</fullName>
    </submittedName>
</protein>
<dbReference type="EMBL" id="FJOF01000001">
    <property type="protein sequence ID" value="CZR35459.1"/>
    <property type="molecule type" value="Genomic_DNA"/>
</dbReference>
<dbReference type="GeneID" id="42045308"/>
<dbReference type="Proteomes" id="UP000183971">
    <property type="component" value="Unassembled WGS sequence"/>
</dbReference>
<accession>A0A1L7V3H4</accession>
<sequence length="60" mass="6989">MTCPLSLVIPIEIELCLHEIRAARAGVENTTYKYRLQTDTVLLLLEFYYTHLEEENSFSP</sequence>
<reference evidence="2" key="1">
    <citation type="journal article" date="2016" name="Genome Biol. Evol.">
        <title>Comparative 'omics' of the Fusarium fujikuroi species complex highlights differences in genetic potential and metabolite synthesis.</title>
        <authorList>
            <person name="Niehaus E.-M."/>
            <person name="Muensterkoetter M."/>
            <person name="Proctor R.H."/>
            <person name="Brown D.W."/>
            <person name="Sharon A."/>
            <person name="Idan Y."/>
            <person name="Oren-Young L."/>
            <person name="Sieber C.M."/>
            <person name="Novak O."/>
            <person name="Pencik A."/>
            <person name="Tarkowska D."/>
            <person name="Hromadova K."/>
            <person name="Freeman S."/>
            <person name="Maymon M."/>
            <person name="Elazar M."/>
            <person name="Youssef S.A."/>
            <person name="El-Shabrawy E.S.M."/>
            <person name="Shalaby A.B.A."/>
            <person name="Houterman P."/>
            <person name="Brock N.L."/>
            <person name="Burkhardt I."/>
            <person name="Tsavkelova E.A."/>
            <person name="Dickschat J.S."/>
            <person name="Galuszka P."/>
            <person name="Gueldener U."/>
            <person name="Tudzynski B."/>
        </authorList>
    </citation>
    <scope>NUCLEOTIDE SEQUENCE [LARGE SCALE GENOMIC DNA]</scope>
    <source>
        <strain evidence="2">ET1</strain>
    </source>
</reference>
<name>A0A1L7V3H4_FUSPR</name>
<dbReference type="AlphaFoldDB" id="A0A1L7V3H4"/>